<evidence type="ECO:0000256" key="5">
    <source>
        <dbReference type="ARBA" id="ARBA00022729"/>
    </source>
</evidence>
<dbReference type="SUPFAM" id="SSF56935">
    <property type="entry name" value="Porins"/>
    <property type="match status" value="1"/>
</dbReference>
<dbReference type="InterPro" id="IPR039426">
    <property type="entry name" value="TonB-dep_rcpt-like"/>
</dbReference>
<dbReference type="InterPro" id="IPR036942">
    <property type="entry name" value="Beta-barrel_TonB_sf"/>
</dbReference>
<protein>
    <recommendedName>
        <fullName evidence="9">TonB-dependent receptor plug domain-containing protein</fullName>
    </recommendedName>
</protein>
<dbReference type="NCBIfam" id="TIGR04057">
    <property type="entry name" value="SusC_RagA_signa"/>
    <property type="match status" value="1"/>
</dbReference>
<keyword evidence="5" id="KW-0732">Signal</keyword>
<keyword evidence="7 8" id="KW-0998">Cell outer membrane</keyword>
<keyword evidence="10" id="KW-0614">Plasmid</keyword>
<dbReference type="EMBL" id="CP012644">
    <property type="protein sequence ID" value="ALJ01751.1"/>
    <property type="molecule type" value="Genomic_DNA"/>
</dbReference>
<dbReference type="InterPro" id="IPR008969">
    <property type="entry name" value="CarboxyPept-like_regulatory"/>
</dbReference>
<reference evidence="10 11" key="1">
    <citation type="submission" date="2015-08" db="EMBL/GenBank/DDBJ databases">
        <title>Complete genome sequence of Rufibacter tibetensis strain 1351t, a radiation-resistant bacterium from tibet plateau.</title>
        <authorList>
            <person name="Dai J."/>
        </authorList>
    </citation>
    <scope>NUCLEOTIDE SEQUENCE [LARGE SCALE GENOMIC DNA]</scope>
    <source>
        <strain evidence="10 11">1351</strain>
        <plasmid evidence="10 11">1</plasmid>
    </source>
</reference>
<dbReference type="Gene3D" id="2.40.170.20">
    <property type="entry name" value="TonB-dependent receptor, beta-barrel domain"/>
    <property type="match status" value="1"/>
</dbReference>
<organism evidence="10 11">
    <name type="scientific">Rufibacter tibetensis</name>
    <dbReference type="NCBI Taxonomy" id="512763"/>
    <lineage>
        <taxon>Bacteria</taxon>
        <taxon>Pseudomonadati</taxon>
        <taxon>Bacteroidota</taxon>
        <taxon>Cytophagia</taxon>
        <taxon>Cytophagales</taxon>
        <taxon>Hymenobacteraceae</taxon>
        <taxon>Rufibacter</taxon>
    </lineage>
</organism>
<evidence type="ECO:0000256" key="7">
    <source>
        <dbReference type="ARBA" id="ARBA00023237"/>
    </source>
</evidence>
<dbReference type="NCBIfam" id="TIGR04056">
    <property type="entry name" value="OMP_RagA_SusC"/>
    <property type="match status" value="1"/>
</dbReference>
<evidence type="ECO:0000313" key="11">
    <source>
        <dbReference type="Proteomes" id="UP000061382"/>
    </source>
</evidence>
<keyword evidence="3 8" id="KW-1134">Transmembrane beta strand</keyword>
<geneLocation type="plasmid" evidence="10 11">
    <name>1</name>
</geneLocation>
<proteinExistence type="inferred from homology"/>
<keyword evidence="11" id="KW-1185">Reference proteome</keyword>
<dbReference type="Gene3D" id="2.170.130.10">
    <property type="entry name" value="TonB-dependent receptor, plug domain"/>
    <property type="match status" value="1"/>
</dbReference>
<keyword evidence="2 8" id="KW-0813">Transport</keyword>
<dbReference type="PANTHER" id="PTHR30069">
    <property type="entry name" value="TONB-DEPENDENT OUTER MEMBRANE RECEPTOR"/>
    <property type="match status" value="1"/>
</dbReference>
<dbReference type="PROSITE" id="PS52016">
    <property type="entry name" value="TONB_DEPENDENT_REC_3"/>
    <property type="match status" value="1"/>
</dbReference>
<sequence>MIGKYLQAGQEKTITGRVTDDKGAPLIGVTVLVKGTTVATATNAQGDFSIATPQIGGNLVFSFIGFEPQDVSINGRSVINVSLAPSANQMEEVVVVGYGEQKRANVLGAVATLNPAEVQDIPAANLSTLLQGRMPGVNVGQSSGRPGAGTSLSIRTRGSWTAEEPLYVIDGFIREGGEGKEAFDLLDPSEVESISILKDAAAAVYGARGAGGVVLVKTKTGKAGKAKINYSGSYGINDARQVVDVLNAYDHALLVNNRLRITNPTNYATNKDWFTDDELDQFKTLDHNWLDGAWGNSSTVRHTLNMSGGSNRVRYFGGGSYYKENGNLEGAQYQKYTLRLGLDADITDNLTASFNLSSNNDVDRRPFNREDGGNDAMDGTFESLLQTPRWIPSYINGLPVGYNQYQHALEITNRGGYSKSEATSTVVNAALEYKVPFIQGLSLKGSYNQSKRSADGKSYRLPYELYSFVMKGGNNHIFTDEVARTTTVKNDNRISFDHTTSKNYQLNANVAYNRSFGLHNVGALLVYEQSEFESENFDALREDIVVEDFEQFGGFSADKDDVRSGAAANGRMSYVGRLNYRFDERYLLEASFRYEGSTKFPPETRWGLFPAVAVGWRISEESFFKDNVGFMNNLKLRLSAGVVGNDGIGSSQWVRSYSTTNGAYLGGSGLTSAIQNRNEGVASTGVTWEKSSSFNGGIELGFVNNIRMEFDAYYKNTWDILDRPSSSLPQSAGFKNIPSVNYGEMEAWGYDGSVGYTGNIGKDFGYDVGVNMSWGKSKVLKKYQSPGVEGTWEDEIGRMPGGEVGYIAKGIIRTQEELDALLEANPNYTIKGRKPELGMLDFVDVGGPNRSNEPDGKIDGNDQRIIAPAVASLGFGINLGASYKGFRVSTNLGLGGFGTYSFYDKEAMRSPSATLNGPSFWRDHYSADNPNAAYPAPTDYGYNNERSTFWMRDGLTMNLNIVNASYQFPKSITEKIGVPEIRIYFTGRNLWRIINSLEYKDPSLSRFNSYPMMRSFNFGLNISI</sequence>
<evidence type="ECO:0000313" key="10">
    <source>
        <dbReference type="EMBL" id="ALJ01751.1"/>
    </source>
</evidence>
<dbReference type="GO" id="GO:0009279">
    <property type="term" value="C:cell outer membrane"/>
    <property type="evidence" value="ECO:0007669"/>
    <property type="project" value="UniProtKB-SubCell"/>
</dbReference>
<evidence type="ECO:0000256" key="4">
    <source>
        <dbReference type="ARBA" id="ARBA00022692"/>
    </source>
</evidence>
<dbReference type="PANTHER" id="PTHR30069:SF29">
    <property type="entry name" value="HEMOGLOBIN AND HEMOGLOBIN-HAPTOGLOBIN-BINDING PROTEIN 1-RELATED"/>
    <property type="match status" value="1"/>
</dbReference>
<comment type="similarity">
    <text evidence="8">Belongs to the TonB-dependent receptor family.</text>
</comment>
<dbReference type="Gene3D" id="2.60.40.1120">
    <property type="entry name" value="Carboxypeptidase-like, regulatory domain"/>
    <property type="match status" value="1"/>
</dbReference>
<dbReference type="Proteomes" id="UP000061382">
    <property type="component" value="Plasmid 1"/>
</dbReference>
<dbReference type="Pfam" id="PF07715">
    <property type="entry name" value="Plug"/>
    <property type="match status" value="1"/>
</dbReference>
<dbReference type="GO" id="GO:0015344">
    <property type="term" value="F:siderophore uptake transmembrane transporter activity"/>
    <property type="evidence" value="ECO:0007669"/>
    <property type="project" value="TreeGrafter"/>
</dbReference>
<dbReference type="Pfam" id="PF13715">
    <property type="entry name" value="CarbopepD_reg_2"/>
    <property type="match status" value="1"/>
</dbReference>
<evidence type="ECO:0000256" key="8">
    <source>
        <dbReference type="PROSITE-ProRule" id="PRU01360"/>
    </source>
</evidence>
<evidence type="ECO:0000256" key="6">
    <source>
        <dbReference type="ARBA" id="ARBA00023136"/>
    </source>
</evidence>
<evidence type="ECO:0000259" key="9">
    <source>
        <dbReference type="Pfam" id="PF07715"/>
    </source>
</evidence>
<dbReference type="PATRIC" id="fig|512763.3.peg.4711"/>
<accession>A0A0P0CPV3</accession>
<comment type="subcellular location">
    <subcellularLocation>
        <location evidence="1 8">Cell outer membrane</location>
        <topology evidence="1 8">Multi-pass membrane protein</topology>
    </subcellularLocation>
</comment>
<evidence type="ECO:0000256" key="2">
    <source>
        <dbReference type="ARBA" id="ARBA00022448"/>
    </source>
</evidence>
<name>A0A0P0CPV3_9BACT</name>
<dbReference type="InterPro" id="IPR037066">
    <property type="entry name" value="Plug_dom_sf"/>
</dbReference>
<keyword evidence="4 8" id="KW-0812">Transmembrane</keyword>
<feature type="domain" description="TonB-dependent receptor plug" evidence="9">
    <location>
        <begin position="105"/>
        <end position="213"/>
    </location>
</feature>
<evidence type="ECO:0000256" key="1">
    <source>
        <dbReference type="ARBA" id="ARBA00004571"/>
    </source>
</evidence>
<dbReference type="AlphaFoldDB" id="A0A0P0CPV3"/>
<dbReference type="InterPro" id="IPR023996">
    <property type="entry name" value="TonB-dep_OMP_SusC/RagA"/>
</dbReference>
<keyword evidence="6 8" id="KW-0472">Membrane</keyword>
<gene>
    <name evidence="10" type="ORF">DC20_21440</name>
</gene>
<dbReference type="GO" id="GO:0044718">
    <property type="term" value="P:siderophore transmembrane transport"/>
    <property type="evidence" value="ECO:0007669"/>
    <property type="project" value="TreeGrafter"/>
</dbReference>
<dbReference type="SUPFAM" id="SSF49464">
    <property type="entry name" value="Carboxypeptidase regulatory domain-like"/>
    <property type="match status" value="1"/>
</dbReference>
<dbReference type="KEGG" id="rti:DC20_21440"/>
<dbReference type="InterPro" id="IPR023997">
    <property type="entry name" value="TonB-dep_OMP_SusC/RagA_CS"/>
</dbReference>
<dbReference type="InterPro" id="IPR012910">
    <property type="entry name" value="Plug_dom"/>
</dbReference>
<evidence type="ECO:0000256" key="3">
    <source>
        <dbReference type="ARBA" id="ARBA00022452"/>
    </source>
</evidence>